<dbReference type="EC" id="2.7.7.70" evidence="1"/>
<dbReference type="NCBIfam" id="TIGR02199">
    <property type="entry name" value="rfaE_dom_II"/>
    <property type="match status" value="1"/>
</dbReference>
<dbReference type="KEGG" id="aae:aq_185"/>
<keyword evidence="3" id="KW-0548">Nucleotidyltransferase</keyword>
<evidence type="ECO:0000313" key="9">
    <source>
        <dbReference type="EMBL" id="AAC06521.1"/>
    </source>
</evidence>
<dbReference type="GO" id="GO:0005975">
    <property type="term" value="P:carbohydrate metabolic process"/>
    <property type="evidence" value="ECO:0007669"/>
    <property type="project" value="InterPro"/>
</dbReference>
<dbReference type="PANTHER" id="PTHR43793:SF2">
    <property type="entry name" value="BIFUNCTIONAL PROTEIN HLDE"/>
    <property type="match status" value="1"/>
</dbReference>
<dbReference type="GO" id="GO:0016779">
    <property type="term" value="F:nucleotidyltransferase activity"/>
    <property type="evidence" value="ECO:0007669"/>
    <property type="project" value="UniProtKB-KW"/>
</dbReference>
<dbReference type="NCBIfam" id="TIGR00125">
    <property type="entry name" value="cyt_tran_rel"/>
    <property type="match status" value="1"/>
</dbReference>
<dbReference type="HOGENOM" id="CLU_034585_2_0_0"/>
<gene>
    <name evidence="9" type="primary">tagD1</name>
    <name evidence="9" type="ordered locus">aq_185</name>
</gene>
<dbReference type="GO" id="GO:0005524">
    <property type="term" value="F:ATP binding"/>
    <property type="evidence" value="ECO:0007669"/>
    <property type="project" value="UniProtKB-KW"/>
</dbReference>
<dbReference type="InParanoid" id="O66572"/>
<evidence type="ECO:0000256" key="5">
    <source>
        <dbReference type="ARBA" id="ARBA00022840"/>
    </source>
</evidence>
<evidence type="ECO:0000256" key="2">
    <source>
        <dbReference type="ARBA" id="ARBA00022679"/>
    </source>
</evidence>
<dbReference type="SUPFAM" id="SSF52374">
    <property type="entry name" value="Nucleotidylyl transferase"/>
    <property type="match status" value="1"/>
</dbReference>
<dbReference type="OrthoDB" id="9802794at2"/>
<dbReference type="Proteomes" id="UP000000798">
    <property type="component" value="Chromosome"/>
</dbReference>
<protein>
    <recommendedName>
        <fullName evidence="1">D-glycero-beta-D-manno-heptose 1-phosphate adenylyltransferase</fullName>
        <ecNumber evidence="1">2.7.7.70</ecNumber>
    </recommendedName>
</protein>
<dbReference type="InterPro" id="IPR014729">
    <property type="entry name" value="Rossmann-like_a/b/a_fold"/>
</dbReference>
<dbReference type="eggNOG" id="COG0615">
    <property type="taxonomic scope" value="Bacteria"/>
</dbReference>
<evidence type="ECO:0000313" key="10">
    <source>
        <dbReference type="Proteomes" id="UP000000798"/>
    </source>
</evidence>
<comment type="catalytic activity">
    <reaction evidence="7">
        <text>D-glycero-beta-D-manno-heptose 1-phosphate + ATP + H(+) = ADP-D-glycero-beta-D-manno-heptose + diphosphate</text>
        <dbReference type="Rhea" id="RHEA:27465"/>
        <dbReference type="ChEBI" id="CHEBI:15378"/>
        <dbReference type="ChEBI" id="CHEBI:30616"/>
        <dbReference type="ChEBI" id="CHEBI:33019"/>
        <dbReference type="ChEBI" id="CHEBI:59967"/>
        <dbReference type="ChEBI" id="CHEBI:61593"/>
        <dbReference type="EC" id="2.7.7.70"/>
    </reaction>
</comment>
<dbReference type="GO" id="GO:0016773">
    <property type="term" value="F:phosphotransferase activity, alcohol group as acceptor"/>
    <property type="evidence" value="ECO:0007669"/>
    <property type="project" value="InterPro"/>
</dbReference>
<evidence type="ECO:0000259" key="8">
    <source>
        <dbReference type="Pfam" id="PF01467"/>
    </source>
</evidence>
<dbReference type="PIR" id="H70317">
    <property type="entry name" value="H70317"/>
</dbReference>
<dbReference type="EnsemblBacteria" id="AAC06521">
    <property type="protein sequence ID" value="AAC06521"/>
    <property type="gene ID" value="aq_185"/>
</dbReference>
<evidence type="ECO:0000256" key="7">
    <source>
        <dbReference type="ARBA" id="ARBA00047428"/>
    </source>
</evidence>
<keyword evidence="10" id="KW-1185">Reference proteome</keyword>
<dbReference type="BRENDA" id="2.7.7.39">
    <property type="organism ID" value="396"/>
</dbReference>
<dbReference type="InterPro" id="IPR050385">
    <property type="entry name" value="Archaeal_FAD_synthase"/>
</dbReference>
<reference evidence="9 10" key="1">
    <citation type="journal article" date="1998" name="Nature">
        <title>The complete genome of the hyperthermophilic bacterium Aquifex aeolicus.</title>
        <authorList>
            <person name="Deckert G."/>
            <person name="Warren P.V."/>
            <person name="Gaasterland T."/>
            <person name="Young W.G."/>
            <person name="Lenox A.L."/>
            <person name="Graham D.E."/>
            <person name="Overbeek R."/>
            <person name="Snead M.A."/>
            <person name="Keller M."/>
            <person name="Aujay M."/>
            <person name="Huber R."/>
            <person name="Feldman R.A."/>
            <person name="Short J.M."/>
            <person name="Olson G.J."/>
            <person name="Swanson R.V."/>
        </authorList>
    </citation>
    <scope>NUCLEOTIDE SEQUENCE [LARGE SCALE GENOMIC DNA]</scope>
    <source>
        <strain evidence="9 10">VF5</strain>
    </source>
</reference>
<dbReference type="GO" id="GO:0016740">
    <property type="term" value="F:transferase activity"/>
    <property type="evidence" value="ECO:0000318"/>
    <property type="project" value="GO_Central"/>
</dbReference>
<dbReference type="PANTHER" id="PTHR43793">
    <property type="entry name" value="FAD SYNTHASE"/>
    <property type="match status" value="1"/>
</dbReference>
<dbReference type="InterPro" id="IPR004821">
    <property type="entry name" value="Cyt_trans-like"/>
</dbReference>
<dbReference type="PATRIC" id="fig|224324.8.peg.163"/>
<dbReference type="Pfam" id="PF01467">
    <property type="entry name" value="CTP_transf_like"/>
    <property type="match status" value="1"/>
</dbReference>
<keyword evidence="2" id="KW-0808">Transferase</keyword>
<proteinExistence type="predicted"/>
<evidence type="ECO:0000256" key="6">
    <source>
        <dbReference type="ARBA" id="ARBA00023277"/>
    </source>
</evidence>
<organism evidence="9 10">
    <name type="scientific">Aquifex aeolicus (strain VF5)</name>
    <dbReference type="NCBI Taxonomy" id="224324"/>
    <lineage>
        <taxon>Bacteria</taxon>
        <taxon>Pseudomonadati</taxon>
        <taxon>Aquificota</taxon>
        <taxon>Aquificia</taxon>
        <taxon>Aquificales</taxon>
        <taxon>Aquificaceae</taxon>
        <taxon>Aquifex</taxon>
    </lineage>
</organism>
<dbReference type="BioCyc" id="MetaCyc:MONOMER-124306"/>
<dbReference type="RefSeq" id="WP_010880070.1">
    <property type="nucleotide sequence ID" value="NC_000918.1"/>
</dbReference>
<dbReference type="AlphaFoldDB" id="O66572"/>
<dbReference type="InterPro" id="IPR011914">
    <property type="entry name" value="RfaE_dom_II"/>
</dbReference>
<keyword evidence="6" id="KW-0119">Carbohydrate metabolism</keyword>
<name>O66572_AQUAE</name>
<sequence>MILPLEELLKVLERERKGKKVVFTNGCFDIIHAGHVDYLEKAKKLGDILVVGMNSDSSVRRIKGERRPIIPQEMRAKVLSSLKPVDYVVIFEEDTPEKLIKAIKPDVLVKGGDWPLDKIVGREFVESYGGKVLTIPFEYDISTSKIVQKVLELYCGK</sequence>
<evidence type="ECO:0000256" key="4">
    <source>
        <dbReference type="ARBA" id="ARBA00022741"/>
    </source>
</evidence>
<keyword evidence="4" id="KW-0547">Nucleotide-binding</keyword>
<dbReference type="Gene3D" id="3.40.50.620">
    <property type="entry name" value="HUPs"/>
    <property type="match status" value="1"/>
</dbReference>
<dbReference type="STRING" id="224324.aq_185"/>
<keyword evidence="5" id="KW-0067">ATP-binding</keyword>
<feature type="domain" description="Cytidyltransferase-like" evidence="8">
    <location>
        <begin position="23"/>
        <end position="148"/>
    </location>
</feature>
<accession>O66572</accession>
<evidence type="ECO:0000256" key="3">
    <source>
        <dbReference type="ARBA" id="ARBA00022695"/>
    </source>
</evidence>
<evidence type="ECO:0000256" key="1">
    <source>
        <dbReference type="ARBA" id="ARBA00012519"/>
    </source>
</evidence>
<dbReference type="EMBL" id="AE000657">
    <property type="protein sequence ID" value="AAC06521.1"/>
    <property type="molecule type" value="Genomic_DNA"/>
</dbReference>